<keyword evidence="3" id="KW-1185">Reference proteome</keyword>
<sequence length="202" mass="20447">MFFSRLVASSLFVLGLTSAVVSTPIPQPETQIVKKQLPDLLDTLSGLQATISPILTDITTLAPTGGDISGLIGQIGDEFDSVTTVLSGLVGQQIQTDPTQLVTSIITSVLSTIGQLPVISSATGSKVDSSVSNFLDILNTLSPGILSTVGSAIPSVLGSDLPLSGILNLLNLNSLTNLLSLTNVLTGLLGGLLGGGLLGGLL</sequence>
<evidence type="ECO:0000313" key="2">
    <source>
        <dbReference type="EMBL" id="KAJ3477829.1"/>
    </source>
</evidence>
<evidence type="ECO:0000313" key="3">
    <source>
        <dbReference type="Proteomes" id="UP001212997"/>
    </source>
</evidence>
<reference evidence="2" key="1">
    <citation type="submission" date="2022-07" db="EMBL/GenBank/DDBJ databases">
        <title>Genome Sequence of Physisporinus lineatus.</title>
        <authorList>
            <person name="Buettner E."/>
        </authorList>
    </citation>
    <scope>NUCLEOTIDE SEQUENCE</scope>
    <source>
        <strain evidence="2">VT162</strain>
    </source>
</reference>
<feature type="signal peptide" evidence="1">
    <location>
        <begin position="1"/>
        <end position="22"/>
    </location>
</feature>
<proteinExistence type="predicted"/>
<protein>
    <submittedName>
        <fullName evidence="2">Uncharacterized protein</fullName>
    </submittedName>
</protein>
<organism evidence="2 3">
    <name type="scientific">Meripilus lineatus</name>
    <dbReference type="NCBI Taxonomy" id="2056292"/>
    <lineage>
        <taxon>Eukaryota</taxon>
        <taxon>Fungi</taxon>
        <taxon>Dikarya</taxon>
        <taxon>Basidiomycota</taxon>
        <taxon>Agaricomycotina</taxon>
        <taxon>Agaricomycetes</taxon>
        <taxon>Polyporales</taxon>
        <taxon>Meripilaceae</taxon>
        <taxon>Meripilus</taxon>
    </lineage>
</organism>
<feature type="chain" id="PRO_5042206736" evidence="1">
    <location>
        <begin position="23"/>
        <end position="202"/>
    </location>
</feature>
<dbReference type="Proteomes" id="UP001212997">
    <property type="component" value="Unassembled WGS sequence"/>
</dbReference>
<name>A0AAD5YEF6_9APHY</name>
<dbReference type="AlphaFoldDB" id="A0AAD5YEF6"/>
<gene>
    <name evidence="2" type="ORF">NLI96_g10193</name>
</gene>
<dbReference type="EMBL" id="JANAWD010000561">
    <property type="protein sequence ID" value="KAJ3477829.1"/>
    <property type="molecule type" value="Genomic_DNA"/>
</dbReference>
<evidence type="ECO:0000256" key="1">
    <source>
        <dbReference type="SAM" id="SignalP"/>
    </source>
</evidence>
<keyword evidence="1" id="KW-0732">Signal</keyword>
<accession>A0AAD5YEF6</accession>
<comment type="caution">
    <text evidence="2">The sequence shown here is derived from an EMBL/GenBank/DDBJ whole genome shotgun (WGS) entry which is preliminary data.</text>
</comment>